<dbReference type="SUPFAM" id="SSF53649">
    <property type="entry name" value="Alkaline phosphatase-like"/>
    <property type="match status" value="1"/>
</dbReference>
<feature type="transmembrane region" description="Helical" evidence="2">
    <location>
        <begin position="866"/>
        <end position="895"/>
    </location>
</feature>
<feature type="region of interest" description="Disordered" evidence="1">
    <location>
        <begin position="1082"/>
        <end position="1105"/>
    </location>
</feature>
<feature type="transmembrane region" description="Helical" evidence="2">
    <location>
        <begin position="12"/>
        <end position="33"/>
    </location>
</feature>
<dbReference type="Pfam" id="PF01663">
    <property type="entry name" value="Phosphodiest"/>
    <property type="match status" value="1"/>
</dbReference>
<name>A0A6V7P611_ANACO</name>
<feature type="compositionally biased region" description="Basic and acidic residues" evidence="1">
    <location>
        <begin position="1142"/>
        <end position="1168"/>
    </location>
</feature>
<organism evidence="4">
    <name type="scientific">Ananas comosus var. bracteatus</name>
    <name type="common">red pineapple</name>
    <dbReference type="NCBI Taxonomy" id="296719"/>
    <lineage>
        <taxon>Eukaryota</taxon>
        <taxon>Viridiplantae</taxon>
        <taxon>Streptophyta</taxon>
        <taxon>Embryophyta</taxon>
        <taxon>Tracheophyta</taxon>
        <taxon>Spermatophyta</taxon>
        <taxon>Magnoliopsida</taxon>
        <taxon>Liliopsida</taxon>
        <taxon>Poales</taxon>
        <taxon>Bromeliaceae</taxon>
        <taxon>Bromelioideae</taxon>
        <taxon>Ananas</taxon>
    </lineage>
</organism>
<feature type="transmembrane region" description="Helical" evidence="2">
    <location>
        <begin position="810"/>
        <end position="829"/>
    </location>
</feature>
<dbReference type="Pfam" id="PF19316">
    <property type="entry name" value="PIGO_PIGG"/>
    <property type="match status" value="1"/>
</dbReference>
<keyword evidence="2" id="KW-0472">Membrane</keyword>
<evidence type="ECO:0000313" key="4">
    <source>
        <dbReference type="EMBL" id="CAD1826271.1"/>
    </source>
</evidence>
<feature type="compositionally biased region" description="Basic residues" evidence="1">
    <location>
        <begin position="1203"/>
        <end position="1213"/>
    </location>
</feature>
<feature type="domain" description="PWWP" evidence="3">
    <location>
        <begin position="1110"/>
        <end position="1150"/>
    </location>
</feature>
<reference evidence="4" key="1">
    <citation type="submission" date="2020-07" db="EMBL/GenBank/DDBJ databases">
        <authorList>
            <person name="Lin J."/>
        </authorList>
    </citation>
    <scope>NUCLEOTIDE SEQUENCE</scope>
</reference>
<feature type="transmembrane region" description="Helical" evidence="2">
    <location>
        <begin position="548"/>
        <end position="571"/>
    </location>
</feature>
<dbReference type="InterPro" id="IPR045687">
    <property type="entry name" value="PIGG/GPI7_C"/>
</dbReference>
<dbReference type="PANTHER" id="PTHR23072">
    <property type="entry name" value="PHOSPHATIDYLINOSITOL GLYCAN-RELATED"/>
    <property type="match status" value="1"/>
</dbReference>
<dbReference type="InterPro" id="IPR017850">
    <property type="entry name" value="Alkaline_phosphatase_core_sf"/>
</dbReference>
<evidence type="ECO:0000256" key="1">
    <source>
        <dbReference type="SAM" id="MobiDB-lite"/>
    </source>
</evidence>
<feature type="transmembrane region" description="Helical" evidence="2">
    <location>
        <begin position="504"/>
        <end position="527"/>
    </location>
</feature>
<keyword evidence="2" id="KW-0812">Transmembrane</keyword>
<protein>
    <recommendedName>
        <fullName evidence="3">PWWP domain-containing protein</fullName>
    </recommendedName>
</protein>
<feature type="transmembrane region" description="Helical" evidence="2">
    <location>
        <begin position="835"/>
        <end position="854"/>
    </location>
</feature>
<accession>A0A6V7P611</accession>
<keyword evidence="2" id="KW-1133">Transmembrane helix</keyword>
<dbReference type="GO" id="GO:0051267">
    <property type="term" value="F:CP2 mannose-ethanolamine phosphotransferase activity"/>
    <property type="evidence" value="ECO:0007669"/>
    <property type="project" value="TreeGrafter"/>
</dbReference>
<feature type="region of interest" description="Disordered" evidence="1">
    <location>
        <begin position="1130"/>
        <end position="1213"/>
    </location>
</feature>
<feature type="transmembrane region" description="Helical" evidence="2">
    <location>
        <begin position="757"/>
        <end position="777"/>
    </location>
</feature>
<dbReference type="EMBL" id="LR862145">
    <property type="protein sequence ID" value="CAD1826271.1"/>
    <property type="molecule type" value="Genomic_DNA"/>
</dbReference>
<dbReference type="GO" id="GO:0006506">
    <property type="term" value="P:GPI anchor biosynthetic process"/>
    <property type="evidence" value="ECO:0007669"/>
    <property type="project" value="InterPro"/>
</dbReference>
<feature type="transmembrane region" description="Helical" evidence="2">
    <location>
        <begin position="577"/>
        <end position="595"/>
    </location>
</feature>
<gene>
    <name evidence="4" type="ORF">CB5_LOCUS9482</name>
</gene>
<dbReference type="PANTHER" id="PTHR23072:SF0">
    <property type="entry name" value="GPI ETHANOLAMINE PHOSPHATE TRANSFERASE 2"/>
    <property type="match status" value="1"/>
</dbReference>
<feature type="compositionally biased region" description="Basic and acidic residues" evidence="1">
    <location>
        <begin position="1181"/>
        <end position="1202"/>
    </location>
</feature>
<feature type="transmembrane region" description="Helical" evidence="2">
    <location>
        <begin position="951"/>
        <end position="976"/>
    </location>
</feature>
<feature type="transmembrane region" description="Helical" evidence="2">
    <location>
        <begin position="717"/>
        <end position="737"/>
    </location>
</feature>
<dbReference type="InterPro" id="IPR039527">
    <property type="entry name" value="PIGG/GPI7"/>
</dbReference>
<dbReference type="SUPFAM" id="SSF63748">
    <property type="entry name" value="Tudor/PWWP/MBT"/>
    <property type="match status" value="1"/>
</dbReference>
<dbReference type="Gene3D" id="3.40.720.10">
    <property type="entry name" value="Alkaline Phosphatase, subunit A"/>
    <property type="match status" value="1"/>
</dbReference>
<dbReference type="InterPro" id="IPR000313">
    <property type="entry name" value="PWWP_dom"/>
</dbReference>
<evidence type="ECO:0000259" key="3">
    <source>
        <dbReference type="PROSITE" id="PS50812"/>
    </source>
</evidence>
<evidence type="ECO:0000256" key="2">
    <source>
        <dbReference type="SAM" id="Phobius"/>
    </source>
</evidence>
<dbReference type="GO" id="GO:0005789">
    <property type="term" value="C:endoplasmic reticulum membrane"/>
    <property type="evidence" value="ECO:0007669"/>
    <property type="project" value="TreeGrafter"/>
</dbReference>
<dbReference type="PROSITE" id="PS50812">
    <property type="entry name" value="PWWP"/>
    <property type="match status" value="1"/>
</dbReference>
<feature type="transmembrane region" description="Helical" evidence="2">
    <location>
        <begin position="907"/>
        <end position="930"/>
    </location>
</feature>
<proteinExistence type="predicted"/>
<sequence>MSSSLTCTRLTIWAFAAVLLQIAGLSLFLIGFFPVKPTLPGFSGPESYRMPTSDPVSDAEEVEELPPDRLRSLYRVIDGLPAEFVLGRGNKPPTKNMMEDMPYTHSLLSSGKAAAYHAKAAPPTVTMPRLKAMVSGAIGGFLDVAFNFNTQAMLEDNLLEQFYRIGWKLVIHGDETWIKLFPRLFHRQDGVSSFYTTWGMLGCLMISVKDTVEVDFNVSRHLEAEFASTDWNFLILHYLGLDHVGHIGGRQSILMAPKLKEMDDVIKRIHMNSILDQENSDCHTLLVVVSDHGMTDGGNHGGSSYEETDSLALFIGHGVEESNYSPYDHNEAFQVTVYNAIMSGCCLRTYNHACDHIGTQCRHCSNFSSSLWRTNSQNNIGVLLTKLFDSLTDDQRLRSLELNSWQLLRLLKAHLPGLHCGESSCYSCEKGLETNVPTSDAKQRLCYLFSKAISAHNSWRFRQHSDFISADINYFQVAAESYNDFLRNASEWLSHRATDKPVNVLMSAIIMMLVSSVLLMGIVFCLFRRVHFAQVGCCSQLEDPYKILHLDEVFVFIVIFLHVLSLGASSLVEEEQYTWHFLTSTLYLIFLSRTIESLLKRPNSVTLQNKDDKTVLPHSSPTDARNNSGHKFTKFRPSKINNHGTCRLFSVVVVLICGRLLRGWHQGGVNWIYLPDISKLLVHAGTSTIKVCQILSLFAIIILGSHAIFKLKSTTNFVYGVWSSLLLSAFLVMLHTMENHIYDLEPMNLSTTSIAQVFYVVASTSAVLTFLASPWIFPVYSMEKQMVYQVRSNSCSTKQRDSFLLSIRETTYLIGTTYTAFWCLLQLLIQQPINAIPILLIYLQILFSIIYFSADRSFHRQWVEVAAIYFLGLAGHFGLGNTNSLATIDVAGAFIGISSHSTVLSGILMFVITYASPLLSYLSMVMYIAMKDITFISSTYEYEWSFFLEKMIALPCLLPLLFNSLVLTSFTIILLLMRNHLFVWSVFSPKYLYVCAATVCVYIGVFIVAATGLYTYSVFCFRTRNPQEKCPKVLRDNAISHSQTNAHIISAFENSTYPVQEMCLESGCSKVKLETIMRRREVGNSESHPIVDQEHTKPLDNHQYRHRRRSGDITWIKISDHSWWPSQVVDEESVANKPKKKAKDEVRKRENISTRELLKKTLEQDISKMKSAGKSKRKLREPKDNDAAKASNDKKQKQDSRGGIKKKLYLHLQ</sequence>
<feature type="transmembrane region" description="Helical" evidence="2">
    <location>
        <begin position="681"/>
        <end position="705"/>
    </location>
</feature>
<feature type="transmembrane region" description="Helical" evidence="2">
    <location>
        <begin position="644"/>
        <end position="661"/>
    </location>
</feature>
<feature type="compositionally biased region" description="Basic residues" evidence="1">
    <location>
        <begin position="1171"/>
        <end position="1180"/>
    </location>
</feature>
<dbReference type="AlphaFoldDB" id="A0A6V7P611"/>
<dbReference type="Gene3D" id="2.30.30.140">
    <property type="match status" value="1"/>
</dbReference>
<feature type="compositionally biased region" description="Basic and acidic residues" evidence="1">
    <location>
        <begin position="1082"/>
        <end position="1103"/>
    </location>
</feature>
<dbReference type="InterPro" id="IPR002591">
    <property type="entry name" value="Phosphodiest/P_Trfase"/>
</dbReference>
<dbReference type="CDD" id="cd05162">
    <property type="entry name" value="PWWP"/>
    <property type="match status" value="1"/>
</dbReference>
<feature type="transmembrane region" description="Helical" evidence="2">
    <location>
        <begin position="991"/>
        <end position="1016"/>
    </location>
</feature>